<proteinExistence type="predicted"/>
<dbReference type="STRING" id="547042.BACCOPRO_01487"/>
<comment type="caution">
    <text evidence="1">The sequence shown here is derived from an EMBL/GenBank/DDBJ whole genome shotgun (WGS) entry which is preliminary data.</text>
</comment>
<dbReference type="HOGENOM" id="CLU_2630692_0_0_10"/>
<keyword evidence="2" id="KW-1185">Reference proteome</keyword>
<dbReference type="Proteomes" id="UP000014073">
    <property type="component" value="Unassembled WGS sequence"/>
</dbReference>
<sequence>MWGYFAAKIPVRHNPDNAGRPPRVRRKIFLPADSGERIFPLSLIRLFLAALWGRKIIPTVATGRTEGKIRQQTMLNT</sequence>
<dbReference type="AlphaFoldDB" id="S0F6N2"/>
<name>S0F6N2_9BACT</name>
<gene>
    <name evidence="1" type="ORF">BACCOPRO_01487</name>
</gene>
<evidence type="ECO:0000313" key="1">
    <source>
        <dbReference type="EMBL" id="EEF75993.1"/>
    </source>
</evidence>
<reference evidence="1 2" key="1">
    <citation type="submission" date="2008-12" db="EMBL/GenBank/DDBJ databases">
        <authorList>
            <person name="Fulton L."/>
            <person name="Clifton S."/>
            <person name="Fulton B."/>
            <person name="Xu J."/>
            <person name="Minx P."/>
            <person name="Pepin K.H."/>
            <person name="Johnson M."/>
            <person name="Bhonagiri V."/>
            <person name="Nash W.E."/>
            <person name="Mardis E.R."/>
            <person name="Wilson R.K."/>
        </authorList>
    </citation>
    <scope>NUCLEOTIDE SEQUENCE [LARGE SCALE GENOMIC DNA]</scope>
    <source>
        <strain evidence="1 2">DSM 18228</strain>
    </source>
</reference>
<dbReference type="EMBL" id="ACBW01000109">
    <property type="protein sequence ID" value="EEF75993.1"/>
    <property type="molecule type" value="Genomic_DNA"/>
</dbReference>
<accession>S0F6N2</accession>
<evidence type="ECO:0000313" key="2">
    <source>
        <dbReference type="Proteomes" id="UP000014073"/>
    </source>
</evidence>
<protein>
    <submittedName>
        <fullName evidence="1">Uncharacterized protein</fullName>
    </submittedName>
</protein>
<organism evidence="1 2">
    <name type="scientific">Phocaeicola coprophilus DSM 18228 = JCM 13818</name>
    <dbReference type="NCBI Taxonomy" id="547042"/>
    <lineage>
        <taxon>Bacteria</taxon>
        <taxon>Pseudomonadati</taxon>
        <taxon>Bacteroidota</taxon>
        <taxon>Bacteroidia</taxon>
        <taxon>Bacteroidales</taxon>
        <taxon>Bacteroidaceae</taxon>
        <taxon>Phocaeicola</taxon>
    </lineage>
</organism>